<dbReference type="PANTHER" id="PTHR28234:SF1">
    <property type="entry name" value="NUCLEAR CONTROL OF ATPASE PROTEIN 2"/>
    <property type="match status" value="1"/>
</dbReference>
<comment type="subcellular location">
    <subcellularLocation>
        <location evidence="1">Mitochondrion membrane</location>
        <topology evidence="1">Multi-pass membrane protein</topology>
    </subcellularLocation>
</comment>
<reference evidence="6" key="1">
    <citation type="submission" date="2015-04" db="UniProtKB">
        <authorList>
            <consortium name="EnsemblPlants"/>
        </authorList>
    </citation>
    <scope>IDENTIFICATION</scope>
</reference>
<dbReference type="GO" id="GO:0005741">
    <property type="term" value="C:mitochondrial outer membrane"/>
    <property type="evidence" value="ECO:0007669"/>
    <property type="project" value="TreeGrafter"/>
</dbReference>
<evidence type="ECO:0000256" key="2">
    <source>
        <dbReference type="ARBA" id="ARBA00022692"/>
    </source>
</evidence>
<dbReference type="AlphaFoldDB" id="A0A0E0D100"/>
<sequence length="513" mass="58641">MANSPPPRSPSCGVTAQNASLAAAALAAPARIRSFLFTRRGDPSPIPVFQRRLYGSRRRPDLLLAGGTIADYYAERGIEIPKTFVILEDIVQHTLSNMHSIQKSILFWQSIAQRTDSQKVYFMIFQRGPKAFVETTCQTLFKLRSNGSPVQDLLASESYMVSTKLDILTRMQRCLAYFLAEVYDEVEKCRGLLIRRSEKSLHRLFVALNNIFFKLEAALRNAVGERGAILSNHDDDSFEHLFQRLPEADVQSSAAISFIYDNLQMLDNFLSSQLSSHVKPRKMTVCWLPYTFGALGLSAFSLWLLCHSSLMGSSDIDNLIHGAKELLVGYWDKNVRKPVHSIRYLYKTLQQSKVVTGKQEIQFTEDPLNKCGSISVFLHERFFSFLLDIDFYLIQVAFSSPSTLKYQTQKPVLDLKEAMLEFDQVLRVQHIALVFVRWLLLPGQFTERRGSSAQHKRRLLLFGVKENLQEFQQCMANGMEEEAHRKFGLFLLSLYRFYRGVKSHSQGTGEWVM</sequence>
<keyword evidence="4" id="KW-0496">Mitochondrion</keyword>
<evidence type="ECO:0000256" key="3">
    <source>
        <dbReference type="ARBA" id="ARBA00022989"/>
    </source>
</evidence>
<keyword evidence="3" id="KW-1133">Transmembrane helix</keyword>
<dbReference type="Proteomes" id="UP000008021">
    <property type="component" value="Chromosome 3"/>
</dbReference>
<evidence type="ECO:0000256" key="4">
    <source>
        <dbReference type="ARBA" id="ARBA00023128"/>
    </source>
</evidence>
<evidence type="ECO:0000256" key="1">
    <source>
        <dbReference type="ARBA" id="ARBA00004225"/>
    </source>
</evidence>
<name>A0A0E0D100_9ORYZ</name>
<dbReference type="PANTHER" id="PTHR28234">
    <property type="entry name" value="NUCLEAR CONTROL OF ATPASE PROTEIN 2"/>
    <property type="match status" value="1"/>
</dbReference>
<organism evidence="6">
    <name type="scientific">Oryza meridionalis</name>
    <dbReference type="NCBI Taxonomy" id="40149"/>
    <lineage>
        <taxon>Eukaryota</taxon>
        <taxon>Viridiplantae</taxon>
        <taxon>Streptophyta</taxon>
        <taxon>Embryophyta</taxon>
        <taxon>Tracheophyta</taxon>
        <taxon>Spermatophyta</taxon>
        <taxon>Magnoliopsida</taxon>
        <taxon>Liliopsida</taxon>
        <taxon>Poales</taxon>
        <taxon>Poaceae</taxon>
        <taxon>BOP clade</taxon>
        <taxon>Oryzoideae</taxon>
        <taxon>Oryzeae</taxon>
        <taxon>Oryzinae</taxon>
        <taxon>Oryza</taxon>
    </lineage>
</organism>
<dbReference type="STRING" id="40149.A0A0E0D100"/>
<dbReference type="Gramene" id="OMERI03G16550.1">
    <property type="protein sequence ID" value="OMERI03G16550.1"/>
    <property type="gene ID" value="OMERI03G16550"/>
</dbReference>
<evidence type="ECO:0000313" key="7">
    <source>
        <dbReference type="Proteomes" id="UP000008021"/>
    </source>
</evidence>
<keyword evidence="5" id="KW-0472">Membrane</keyword>
<evidence type="ECO:0000313" key="6">
    <source>
        <dbReference type="EnsemblPlants" id="OMERI03G16550.1"/>
    </source>
</evidence>
<proteinExistence type="predicted"/>
<accession>A0A0E0D100</accession>
<evidence type="ECO:0000256" key="5">
    <source>
        <dbReference type="ARBA" id="ARBA00023136"/>
    </source>
</evidence>
<dbReference type="HOGENOM" id="CLU_035193_0_0_1"/>
<dbReference type="EnsemblPlants" id="OMERI03G16550.1">
    <property type="protein sequence ID" value="OMERI03G16550.1"/>
    <property type="gene ID" value="OMERI03G16550"/>
</dbReference>
<reference evidence="6" key="2">
    <citation type="submission" date="2018-05" db="EMBL/GenBank/DDBJ databases">
        <title>OmerRS3 (Oryza meridionalis Reference Sequence Version 3).</title>
        <authorList>
            <person name="Zhang J."/>
            <person name="Kudrna D."/>
            <person name="Lee S."/>
            <person name="Talag J."/>
            <person name="Welchert J."/>
            <person name="Wing R.A."/>
        </authorList>
    </citation>
    <scope>NUCLEOTIDE SEQUENCE [LARGE SCALE GENOMIC DNA]</scope>
    <source>
        <strain evidence="6">cv. OR44</strain>
    </source>
</reference>
<keyword evidence="2" id="KW-0812">Transmembrane</keyword>
<protein>
    <submittedName>
        <fullName evidence="6">Uncharacterized protein</fullName>
    </submittedName>
</protein>
<dbReference type="InterPro" id="IPR013946">
    <property type="entry name" value="NCA2-like"/>
</dbReference>
<keyword evidence="7" id="KW-1185">Reference proteome</keyword>